<dbReference type="GO" id="GO:0016757">
    <property type="term" value="F:glycosyltransferase activity"/>
    <property type="evidence" value="ECO:0007669"/>
    <property type="project" value="UniProtKB-KW"/>
</dbReference>
<evidence type="ECO:0000313" key="8">
    <source>
        <dbReference type="Proteomes" id="UP000694918"/>
    </source>
</evidence>
<evidence type="ECO:0000256" key="6">
    <source>
        <dbReference type="SAM" id="MobiDB-lite"/>
    </source>
</evidence>
<dbReference type="RefSeq" id="XP_011039681.1">
    <property type="nucleotide sequence ID" value="XM_011041379.1"/>
</dbReference>
<dbReference type="KEGG" id="peu:105136150"/>
<dbReference type="InterPro" id="IPR044174">
    <property type="entry name" value="BC10-like"/>
</dbReference>
<proteinExistence type="predicted"/>
<dbReference type="InterPro" id="IPR003406">
    <property type="entry name" value="Glyco_trans_14"/>
</dbReference>
<dbReference type="GO" id="GO:0016020">
    <property type="term" value="C:membrane"/>
    <property type="evidence" value="ECO:0007669"/>
    <property type="project" value="UniProtKB-SubCell"/>
</dbReference>
<organism evidence="8 9">
    <name type="scientific">Populus euphratica</name>
    <name type="common">Euphrates poplar</name>
    <dbReference type="NCBI Taxonomy" id="75702"/>
    <lineage>
        <taxon>Eukaryota</taxon>
        <taxon>Viridiplantae</taxon>
        <taxon>Streptophyta</taxon>
        <taxon>Embryophyta</taxon>
        <taxon>Tracheophyta</taxon>
        <taxon>Spermatophyta</taxon>
        <taxon>Magnoliopsida</taxon>
        <taxon>eudicotyledons</taxon>
        <taxon>Gunneridae</taxon>
        <taxon>Pentapetalae</taxon>
        <taxon>rosids</taxon>
        <taxon>fabids</taxon>
        <taxon>Malpighiales</taxon>
        <taxon>Salicaceae</taxon>
        <taxon>Saliceae</taxon>
        <taxon>Populus</taxon>
    </lineage>
</organism>
<dbReference type="PANTHER" id="PTHR31042:SF60">
    <property type="entry name" value="CORE-2_I-BRANCHING BETA-1,6-N-ACETYLGLUCOSAMINYLTRANSFERASE FAMILY PROTEIN"/>
    <property type="match status" value="1"/>
</dbReference>
<comment type="subcellular location">
    <subcellularLocation>
        <location evidence="1">Membrane</location>
        <topology evidence="1">Single-pass type II membrane protein</topology>
    </subcellularLocation>
</comment>
<dbReference type="Pfam" id="PF02485">
    <property type="entry name" value="Branch"/>
    <property type="match status" value="1"/>
</dbReference>
<accession>A0AAJ6V293</accession>
<sequence>MLPPTPLSLFCALILCLPLAIVFTIITPTSTTINISDCQENKVTIFLTKNLPEIEIKPPFHQPPRHPPSPPPPQDDDPLLHLASQVNPRPKSPKKLAFLFLTTTPLPFAPLWKLYFNQSRSTLVNIYIHADPTYKYDPPFTGVFTDKVIHSKPAKRSTPTLISAARRLLSHALLHDPSNSMFALLSPSCIPLHSFNFTYRILTNSGKSFIEILDNEGGAYDRWAARGEESMLPEVGFKDFRIGSQFWVLTRKHARMVVRDMRIWPKFSRTCLREDTCYPEESYFPTLIHMQDPRGSVSATLTSVDWNGSAGGHPRKYKASEVGPDLIMSLRNKRRRYGYEGINGSDLSVMKRNDPFLFARKFSPDSIRPLISIAKDIILND</sequence>
<evidence type="ECO:0000256" key="1">
    <source>
        <dbReference type="ARBA" id="ARBA00004606"/>
    </source>
</evidence>
<keyword evidence="7" id="KW-0732">Signal</keyword>
<dbReference type="AlphaFoldDB" id="A0AAJ6V293"/>
<evidence type="ECO:0000256" key="4">
    <source>
        <dbReference type="ARBA" id="ARBA00023136"/>
    </source>
</evidence>
<feature type="region of interest" description="Disordered" evidence="6">
    <location>
        <begin position="57"/>
        <end position="90"/>
    </location>
</feature>
<name>A0AAJ6V293_POPEU</name>
<evidence type="ECO:0000256" key="2">
    <source>
        <dbReference type="ARBA" id="ARBA00022676"/>
    </source>
</evidence>
<feature type="signal peptide" evidence="7">
    <location>
        <begin position="1"/>
        <end position="31"/>
    </location>
</feature>
<feature type="compositionally biased region" description="Pro residues" evidence="6">
    <location>
        <begin position="60"/>
        <end position="73"/>
    </location>
</feature>
<keyword evidence="2" id="KW-0328">Glycosyltransferase</keyword>
<gene>
    <name evidence="9" type="primary">LOC105136150</name>
</gene>
<evidence type="ECO:0000256" key="5">
    <source>
        <dbReference type="ARBA" id="ARBA00023180"/>
    </source>
</evidence>
<dbReference type="PANTHER" id="PTHR31042">
    <property type="entry name" value="CORE-2/I-BRANCHING BETA-1,6-N-ACETYLGLUCOSAMINYLTRANSFERASE FAMILY PROTEIN-RELATED"/>
    <property type="match status" value="1"/>
</dbReference>
<reference evidence="9" key="1">
    <citation type="submission" date="2025-08" db="UniProtKB">
        <authorList>
            <consortium name="RefSeq"/>
        </authorList>
    </citation>
    <scope>IDENTIFICATION</scope>
</reference>
<dbReference type="Proteomes" id="UP000694918">
    <property type="component" value="Unplaced"/>
</dbReference>
<evidence type="ECO:0000313" key="9">
    <source>
        <dbReference type="RefSeq" id="XP_011039681.1"/>
    </source>
</evidence>
<feature type="chain" id="PRO_5042548432" evidence="7">
    <location>
        <begin position="32"/>
        <end position="381"/>
    </location>
</feature>
<evidence type="ECO:0000256" key="3">
    <source>
        <dbReference type="ARBA" id="ARBA00022679"/>
    </source>
</evidence>
<keyword evidence="3" id="KW-0808">Transferase</keyword>
<evidence type="ECO:0000256" key="7">
    <source>
        <dbReference type="SAM" id="SignalP"/>
    </source>
</evidence>
<dbReference type="GeneID" id="105136150"/>
<keyword evidence="5" id="KW-0325">Glycoprotein</keyword>
<keyword evidence="8" id="KW-1185">Reference proteome</keyword>
<keyword evidence="4" id="KW-0472">Membrane</keyword>
<protein>
    <submittedName>
        <fullName evidence="9">LOW QUALITY PROTEIN: uncharacterized protein LOC105136150</fullName>
    </submittedName>
</protein>